<gene>
    <name evidence="8" type="primary">ackA</name>
    <name evidence="10" type="ORF">LA76x_2895</name>
</gene>
<dbReference type="SUPFAM" id="SSF53067">
    <property type="entry name" value="Actin-like ATPase domain"/>
    <property type="match status" value="2"/>
</dbReference>
<organism evidence="10 11">
    <name type="scientific">Lysobacter antibioticus</name>
    <dbReference type="NCBI Taxonomy" id="84531"/>
    <lineage>
        <taxon>Bacteria</taxon>
        <taxon>Pseudomonadati</taxon>
        <taxon>Pseudomonadota</taxon>
        <taxon>Gammaproteobacteria</taxon>
        <taxon>Lysobacterales</taxon>
        <taxon>Lysobacteraceae</taxon>
        <taxon>Lysobacter</taxon>
    </lineage>
</organism>
<keyword evidence="4 8" id="KW-0547">Nucleotide-binding</keyword>
<keyword evidence="1 8" id="KW-0963">Cytoplasm</keyword>
<keyword evidence="5 8" id="KW-0418">Kinase</keyword>
<dbReference type="UniPathway" id="UPA00340">
    <property type="reaction ID" value="UER00458"/>
</dbReference>
<dbReference type="HAMAP" id="MF_00020">
    <property type="entry name" value="Acetate_kinase"/>
    <property type="match status" value="1"/>
</dbReference>
<evidence type="ECO:0000256" key="8">
    <source>
        <dbReference type="HAMAP-Rule" id="MF_00020"/>
    </source>
</evidence>
<dbReference type="GO" id="GO:0000287">
    <property type="term" value="F:magnesium ion binding"/>
    <property type="evidence" value="ECO:0007669"/>
    <property type="project" value="UniProtKB-UniRule"/>
</dbReference>
<dbReference type="AlphaFoldDB" id="A0A0S2FBW1"/>
<reference evidence="10 11" key="1">
    <citation type="journal article" date="2015" name="BMC Genomics">
        <title>Comparative genomics and metabolic profiling of the genus Lysobacter.</title>
        <authorList>
            <person name="de Bruijn I."/>
            <person name="Cheng X."/>
            <person name="de Jager V."/>
            <person name="Exposito R.G."/>
            <person name="Watrous J."/>
            <person name="Patel N."/>
            <person name="Postma J."/>
            <person name="Dorrestein P.C."/>
            <person name="Kobayashi D."/>
            <person name="Raaijmakers J.M."/>
        </authorList>
    </citation>
    <scope>NUCLEOTIDE SEQUENCE [LARGE SCALE GENOMIC DNA]</scope>
    <source>
        <strain evidence="10 11">76</strain>
    </source>
</reference>
<keyword evidence="11" id="KW-1185">Reference proteome</keyword>
<dbReference type="PANTHER" id="PTHR21060:SF21">
    <property type="entry name" value="ACETATE KINASE"/>
    <property type="match status" value="1"/>
</dbReference>
<dbReference type="InterPro" id="IPR043129">
    <property type="entry name" value="ATPase_NBD"/>
</dbReference>
<dbReference type="GO" id="GO:0008776">
    <property type="term" value="F:acetate kinase activity"/>
    <property type="evidence" value="ECO:0007669"/>
    <property type="project" value="UniProtKB-UniRule"/>
</dbReference>
<dbReference type="KEGG" id="lab:LA76x_2895"/>
<dbReference type="Pfam" id="PF00871">
    <property type="entry name" value="Acetate_kinase"/>
    <property type="match status" value="1"/>
</dbReference>
<evidence type="ECO:0000256" key="1">
    <source>
        <dbReference type="ARBA" id="ARBA00022490"/>
    </source>
</evidence>
<feature type="binding site" evidence="8">
    <location>
        <position position="323"/>
    </location>
    <ligand>
        <name>Mg(2+)</name>
        <dbReference type="ChEBI" id="CHEBI:18420"/>
    </ligand>
</feature>
<dbReference type="GO" id="GO:0005829">
    <property type="term" value="C:cytosol"/>
    <property type="evidence" value="ECO:0007669"/>
    <property type="project" value="TreeGrafter"/>
</dbReference>
<comment type="cofactor">
    <cofactor evidence="8">
        <name>Mg(2+)</name>
        <dbReference type="ChEBI" id="CHEBI:18420"/>
    </cofactor>
    <cofactor evidence="8">
        <name>Mn(2+)</name>
        <dbReference type="ChEBI" id="CHEBI:29035"/>
    </cofactor>
    <text evidence="8">Mg(2+). Can also accept Mn(2+).</text>
</comment>
<dbReference type="PRINTS" id="PR00471">
    <property type="entry name" value="ACETATEKNASE"/>
</dbReference>
<protein>
    <recommendedName>
        <fullName evidence="8">Acetate kinase</fullName>
        <ecNumber evidence="8">2.7.2.1</ecNumber>
    </recommendedName>
    <alternativeName>
        <fullName evidence="8">Acetokinase</fullName>
    </alternativeName>
</protein>
<evidence type="ECO:0000256" key="9">
    <source>
        <dbReference type="RuleBase" id="RU003835"/>
    </source>
</evidence>
<dbReference type="PANTHER" id="PTHR21060">
    <property type="entry name" value="ACETATE KINASE"/>
    <property type="match status" value="1"/>
</dbReference>
<proteinExistence type="inferred from homology"/>
<feature type="binding site" evidence="8">
    <location>
        <begin position="152"/>
        <end position="156"/>
    </location>
    <ligand>
        <name>ATP</name>
        <dbReference type="ChEBI" id="CHEBI:30616"/>
    </ligand>
</feature>
<keyword evidence="7 8" id="KW-0460">Magnesium</keyword>
<sequence>MQRVEIALSHPGPDLDAALAQVIDTLGLGAAPALVGHRIVHGGDAEQARALDAAELERLRALSGFAPLHQRAALGLVSAVQGRWPRTPQYASFDTLWHARLPANTRRLAVPKAWHALGIRRYGFHGLAFASAMRQVREVHPPVSRERVVLAHLGSGCSLCAVRDSQSLDTTMTSTPLDGLPMATRSGTLDPGAVLYLLRAGELSADALEEALYHECGLRGLSGLSGDVRDLLAAGSVEAALALDIFALRIAQGIASMATRSGGIDHLIFSGGIGANAPRVRAAIAGYLGWLGIELDGAANDRGDVRLNSPDSRARVWRVDVDEEAEIAAACAVATALPRS</sequence>
<dbReference type="InterPro" id="IPR000890">
    <property type="entry name" value="Aliphatic_acid_kin_short-chain"/>
</dbReference>
<comment type="similarity">
    <text evidence="8 9">Belongs to the acetokinase family.</text>
</comment>
<evidence type="ECO:0000256" key="4">
    <source>
        <dbReference type="ARBA" id="ARBA00022741"/>
    </source>
</evidence>
<dbReference type="GO" id="GO:0005524">
    <property type="term" value="F:ATP binding"/>
    <property type="evidence" value="ECO:0007669"/>
    <property type="project" value="UniProtKB-KW"/>
</dbReference>
<comment type="caution">
    <text evidence="8">Lacks conserved residue(s) required for the propagation of feature annotation.</text>
</comment>
<comment type="subcellular location">
    <subcellularLocation>
        <location evidence="8">Cytoplasm</location>
    </subcellularLocation>
</comment>
<comment type="catalytic activity">
    <reaction evidence="8">
        <text>acetate + ATP = acetyl phosphate + ADP</text>
        <dbReference type="Rhea" id="RHEA:11352"/>
        <dbReference type="ChEBI" id="CHEBI:22191"/>
        <dbReference type="ChEBI" id="CHEBI:30089"/>
        <dbReference type="ChEBI" id="CHEBI:30616"/>
        <dbReference type="ChEBI" id="CHEBI:456216"/>
        <dbReference type="EC" id="2.7.2.1"/>
    </reaction>
</comment>
<comment type="function">
    <text evidence="8">Catalyzes the formation of acetyl phosphate from acetate and ATP. Can also catalyze the reverse reaction.</text>
</comment>
<evidence type="ECO:0000313" key="11">
    <source>
        <dbReference type="Proteomes" id="UP000060787"/>
    </source>
</evidence>
<dbReference type="PATRIC" id="fig|84531.8.peg.2907"/>
<evidence type="ECO:0000256" key="7">
    <source>
        <dbReference type="ARBA" id="ARBA00022842"/>
    </source>
</evidence>
<dbReference type="InterPro" id="IPR004372">
    <property type="entry name" value="Ac/propionate_kinase"/>
</dbReference>
<dbReference type="Proteomes" id="UP000060787">
    <property type="component" value="Chromosome"/>
</dbReference>
<keyword evidence="3 8" id="KW-0479">Metal-binding</keyword>
<feature type="binding site" evidence="8">
    <location>
        <position position="38"/>
    </location>
    <ligand>
        <name>substrate</name>
    </ligand>
</feature>
<dbReference type="EC" id="2.7.2.1" evidence="8"/>
<name>A0A0S2FBW1_LYSAN</name>
<feature type="binding site" evidence="8">
    <location>
        <begin position="227"/>
        <end position="229"/>
    </location>
    <ligand>
        <name>ATP</name>
        <dbReference type="ChEBI" id="CHEBI:30616"/>
    </ligand>
</feature>
<evidence type="ECO:0000256" key="3">
    <source>
        <dbReference type="ARBA" id="ARBA00022723"/>
    </source>
</evidence>
<comment type="subunit">
    <text evidence="8">Homodimer.</text>
</comment>
<keyword evidence="6 8" id="KW-0067">ATP-binding</keyword>
<feature type="site" description="Transition state stabilizer" evidence="8">
    <location>
        <position position="125"/>
    </location>
</feature>
<dbReference type="GO" id="GO:0006085">
    <property type="term" value="P:acetyl-CoA biosynthetic process"/>
    <property type="evidence" value="ECO:0007669"/>
    <property type="project" value="UniProtKB-UniRule"/>
</dbReference>
<evidence type="ECO:0000313" key="10">
    <source>
        <dbReference type="EMBL" id="ALN81025.1"/>
    </source>
</evidence>
<accession>A0A0S2FBW1</accession>
<dbReference type="Gene3D" id="3.30.420.40">
    <property type="match status" value="2"/>
</dbReference>
<dbReference type="STRING" id="84531.LA76x_2895"/>
<evidence type="ECO:0000256" key="2">
    <source>
        <dbReference type="ARBA" id="ARBA00022679"/>
    </source>
</evidence>
<evidence type="ECO:0000256" key="5">
    <source>
        <dbReference type="ARBA" id="ARBA00022777"/>
    </source>
</evidence>
<dbReference type="GO" id="GO:0006083">
    <property type="term" value="P:acetate metabolic process"/>
    <property type="evidence" value="ECO:0007669"/>
    <property type="project" value="TreeGrafter"/>
</dbReference>
<keyword evidence="2 8" id="KW-0808">Transferase</keyword>
<dbReference type="EMBL" id="CP011129">
    <property type="protein sequence ID" value="ALN81025.1"/>
    <property type="molecule type" value="Genomic_DNA"/>
</dbReference>
<evidence type="ECO:0000256" key="6">
    <source>
        <dbReference type="ARBA" id="ARBA00022840"/>
    </source>
</evidence>
<feature type="site" description="Transition state stabilizer" evidence="8">
    <location>
        <position position="185"/>
    </location>
</feature>
<feature type="active site" description="Proton donor/acceptor" evidence="8">
    <location>
        <position position="94"/>
    </location>
</feature>
<comment type="pathway">
    <text evidence="8">Metabolic intermediate biosynthesis; acetyl-CoA biosynthesis; acetyl-CoA from acetate: step 1/2.</text>
</comment>